<proteinExistence type="predicted"/>
<dbReference type="Proteomes" id="UP001163823">
    <property type="component" value="Chromosome 9"/>
</dbReference>
<dbReference type="KEGG" id="qsa:O6P43_023705"/>
<evidence type="ECO:0000313" key="3">
    <source>
        <dbReference type="Proteomes" id="UP001163823"/>
    </source>
</evidence>
<dbReference type="EMBL" id="JARAOO010000009">
    <property type="protein sequence ID" value="KAJ7957397.1"/>
    <property type="molecule type" value="Genomic_DNA"/>
</dbReference>
<keyword evidence="3" id="KW-1185">Reference proteome</keyword>
<sequence length="110" mass="12630">MEEVNLNDITVPRFSDDAQLDEEEYAENDEWEDDDENDNVELDVDSEEVGFEYEMNLIMAELLGPSQLSFVLICQDRIQLGLNFQMGLENYVFNSFLPTIGLNREGGGRI</sequence>
<organism evidence="2 3">
    <name type="scientific">Quillaja saponaria</name>
    <name type="common">Soap bark tree</name>
    <dbReference type="NCBI Taxonomy" id="32244"/>
    <lineage>
        <taxon>Eukaryota</taxon>
        <taxon>Viridiplantae</taxon>
        <taxon>Streptophyta</taxon>
        <taxon>Embryophyta</taxon>
        <taxon>Tracheophyta</taxon>
        <taxon>Spermatophyta</taxon>
        <taxon>Magnoliopsida</taxon>
        <taxon>eudicotyledons</taxon>
        <taxon>Gunneridae</taxon>
        <taxon>Pentapetalae</taxon>
        <taxon>rosids</taxon>
        <taxon>fabids</taxon>
        <taxon>Fabales</taxon>
        <taxon>Quillajaceae</taxon>
        <taxon>Quillaja</taxon>
    </lineage>
</organism>
<gene>
    <name evidence="2" type="ORF">O6P43_023705</name>
</gene>
<feature type="compositionally biased region" description="Acidic residues" evidence="1">
    <location>
        <begin position="18"/>
        <end position="38"/>
    </location>
</feature>
<evidence type="ECO:0000313" key="2">
    <source>
        <dbReference type="EMBL" id="KAJ7957397.1"/>
    </source>
</evidence>
<name>A0AAD7LG70_QUISA</name>
<accession>A0AAD7LG70</accession>
<dbReference type="AlphaFoldDB" id="A0AAD7LG70"/>
<protein>
    <submittedName>
        <fullName evidence="2">Uncharacterized protein</fullName>
    </submittedName>
</protein>
<feature type="region of interest" description="Disordered" evidence="1">
    <location>
        <begin position="1"/>
        <end position="38"/>
    </location>
</feature>
<evidence type="ECO:0000256" key="1">
    <source>
        <dbReference type="SAM" id="MobiDB-lite"/>
    </source>
</evidence>
<reference evidence="2" key="1">
    <citation type="journal article" date="2023" name="Science">
        <title>Elucidation of the pathway for biosynthesis of saponin adjuvants from the soapbark tree.</title>
        <authorList>
            <person name="Reed J."/>
            <person name="Orme A."/>
            <person name="El-Demerdash A."/>
            <person name="Owen C."/>
            <person name="Martin L.B.B."/>
            <person name="Misra R.C."/>
            <person name="Kikuchi S."/>
            <person name="Rejzek M."/>
            <person name="Martin A.C."/>
            <person name="Harkess A."/>
            <person name="Leebens-Mack J."/>
            <person name="Louveau T."/>
            <person name="Stephenson M.J."/>
            <person name="Osbourn A."/>
        </authorList>
    </citation>
    <scope>NUCLEOTIDE SEQUENCE</scope>
    <source>
        <strain evidence="2">S10</strain>
    </source>
</reference>
<comment type="caution">
    <text evidence="2">The sequence shown here is derived from an EMBL/GenBank/DDBJ whole genome shotgun (WGS) entry which is preliminary data.</text>
</comment>